<geneLocation type="plasmid" evidence="1">
    <name>pFDL-VIM</name>
</geneLocation>
<evidence type="ECO:0000313" key="1">
    <source>
        <dbReference type="EMBL" id="QHU24021.1"/>
    </source>
</evidence>
<dbReference type="AlphaFoldDB" id="A0A6C0L1R1"/>
<protein>
    <submittedName>
        <fullName evidence="1">Uncharacterized protein</fullName>
    </submittedName>
</protein>
<dbReference type="EMBL" id="MN783744">
    <property type="protein sequence ID" value="QHU24021.1"/>
    <property type="molecule type" value="Genomic_DNA"/>
</dbReference>
<accession>A0A6C0L1R1</accession>
<proteinExistence type="predicted"/>
<sequence>MVAKNKQQPILAHRAHCACWATCVLKKEIRMSILEKMKAEMLNLSQKLKLPEVYAGDVEQDLTLIEQFSGYQMLWVLRTCGSALIPLKAGVHPVHVTHWIWGNSGQQIFVFHVNTQHGTIEKVDFEEAERLIMQQPCHLSSSMKREEIISYVDRVLSNGCNLRIWGVFDSPKHSCSVGDWSQWQQYFRSSGNHLMADFIGKAIRFTNPR</sequence>
<organism evidence="1">
    <name type="scientific">Klebsiella oxytoca</name>
    <dbReference type="NCBI Taxonomy" id="571"/>
    <lineage>
        <taxon>Bacteria</taxon>
        <taxon>Pseudomonadati</taxon>
        <taxon>Pseudomonadota</taxon>
        <taxon>Gammaproteobacteria</taxon>
        <taxon>Enterobacterales</taxon>
        <taxon>Enterobacteriaceae</taxon>
        <taxon>Klebsiella/Raoultella group</taxon>
        <taxon>Klebsiella</taxon>
    </lineage>
</organism>
<reference evidence="1" key="1">
    <citation type="journal article" date="2020" name="Antimicrob. Agents Chemother.">
        <title>A multi-species bunch of VIM-1 carbapenemase producing Enterobacterales linked by a novel, highly conjugative and broad-host range IncA plasmid, menaces the re-emergence of VIM-1.</title>
        <authorList>
            <person name="Arcari G."/>
            <person name="Di Lella F.M."/>
            <person name="Bibbolino G."/>
            <person name="Mengoni F."/>
            <person name="Beccaccioli M."/>
            <person name="Antonelli G."/>
            <person name="Faino L."/>
            <person name="Carattoli A."/>
        </authorList>
    </citation>
    <scope>NUCLEOTIDE SEQUENCE</scope>
    <source>
        <plasmid evidence="1">pFDL-VIM</plasmid>
    </source>
</reference>
<name>A0A6C0L1R1_KLEOX</name>
<keyword evidence="1" id="KW-0614">Plasmid</keyword>